<evidence type="ECO:0000256" key="7">
    <source>
        <dbReference type="ARBA" id="ARBA00022840"/>
    </source>
</evidence>
<keyword evidence="5" id="KW-0547">Nucleotide-binding</keyword>
<dbReference type="Gene3D" id="3.30.2390.20">
    <property type="entry name" value="Type VII secretion system EccB, repeat 1 domain"/>
    <property type="match status" value="1"/>
</dbReference>
<dbReference type="Gene3D" id="2.40.50.910">
    <property type="entry name" value="Type VII secretion system EccB, repeat 3 domain"/>
    <property type="match status" value="1"/>
</dbReference>
<dbReference type="Proteomes" id="UP000467148">
    <property type="component" value="Chromosome"/>
</dbReference>
<evidence type="ECO:0000256" key="5">
    <source>
        <dbReference type="ARBA" id="ARBA00022741"/>
    </source>
</evidence>
<dbReference type="GO" id="GO:0005576">
    <property type="term" value="C:extracellular region"/>
    <property type="evidence" value="ECO:0007669"/>
    <property type="project" value="TreeGrafter"/>
</dbReference>
<evidence type="ECO:0000256" key="1">
    <source>
        <dbReference type="ARBA" id="ARBA00004162"/>
    </source>
</evidence>
<evidence type="ECO:0000256" key="6">
    <source>
        <dbReference type="ARBA" id="ARBA00022801"/>
    </source>
</evidence>
<dbReference type="GO" id="GO:0005524">
    <property type="term" value="F:ATP binding"/>
    <property type="evidence" value="ECO:0007669"/>
    <property type="project" value="UniProtKB-KW"/>
</dbReference>
<sequence length="501" mass="51851">MSFTPRTPRNQNPDQVTYRRGFVTRQQVTGWRFLMWRIASGVALHDTRMIADPLRTQSRSVVMGVLIVITAVLGCFVFSLLRPNGAIGNSTVLADRDSSALYVRVGDQLHPVLNLASARLITGQAVTPTVVGSAALDTLPRGAMVGIPGAPERMVQNNSGDADWTVCDGTDAVSPGVTVIGGQLVDGGARASALPRSKAVLVVDGASEAPATWLLWDGRRSRIDLADRAVTEALGFGAAVPAAAVIAPGLFNAIPEGLPLQAPTIAGAGTPAQSMPSLPAVAGAVVSAFGADGTLFYYAVLPDGLQPVSPVFAAVLRNTNSFGLQQPPRLDADEIARMPVSRMLDTSAFPEQRVSLVDSASAPITCVRWSMLANASTSSLTLLSGATLPVADGAHPVELPATAGRSTAARVVLPVGTGYFVQTVGQNQASPAAGSLFWVSDTGVRSGIEAADSDELTKTVTALGLKLPATPAPWSVLTLFGTGPALSKADALTVFTGTENR</sequence>
<evidence type="ECO:0000256" key="3">
    <source>
        <dbReference type="ARBA" id="ARBA00022475"/>
    </source>
</evidence>
<keyword evidence="3" id="KW-1003">Cell membrane</keyword>
<accession>A0A7I7T919</accession>
<dbReference type="AlphaFoldDB" id="A0A7I7T919"/>
<evidence type="ECO:0000256" key="2">
    <source>
        <dbReference type="ARBA" id="ARBA00008149"/>
    </source>
</evidence>
<dbReference type="Pfam" id="PF05108">
    <property type="entry name" value="T7SS_ESX1_EccB"/>
    <property type="match status" value="1"/>
</dbReference>
<evidence type="ECO:0000313" key="12">
    <source>
        <dbReference type="Proteomes" id="UP000467148"/>
    </source>
</evidence>
<evidence type="ECO:0000313" key="11">
    <source>
        <dbReference type="EMBL" id="BBY65578.1"/>
    </source>
</evidence>
<comment type="similarity">
    <text evidence="2">Belongs to the EccB family.</text>
</comment>
<evidence type="ECO:0000256" key="10">
    <source>
        <dbReference type="SAM" id="Phobius"/>
    </source>
</evidence>
<keyword evidence="9 10" id="KW-0472">Membrane</keyword>
<dbReference type="EMBL" id="AP022596">
    <property type="protein sequence ID" value="BBY65578.1"/>
    <property type="molecule type" value="Genomic_DNA"/>
</dbReference>
<feature type="transmembrane region" description="Helical" evidence="10">
    <location>
        <begin position="61"/>
        <end position="81"/>
    </location>
</feature>
<keyword evidence="6" id="KW-0378">Hydrolase</keyword>
<reference evidence="11 12" key="1">
    <citation type="journal article" date="2019" name="Emerg. Microbes Infect.">
        <title>Comprehensive subspecies identification of 175 nontuberculous mycobacteria species based on 7547 genomic profiles.</title>
        <authorList>
            <person name="Matsumoto Y."/>
            <person name="Kinjo T."/>
            <person name="Motooka D."/>
            <person name="Nabeya D."/>
            <person name="Jung N."/>
            <person name="Uechi K."/>
            <person name="Horii T."/>
            <person name="Iida T."/>
            <person name="Fujita J."/>
            <person name="Nakamura S."/>
        </authorList>
    </citation>
    <scope>NUCLEOTIDE SEQUENCE [LARGE SCALE GENOMIC DNA]</scope>
    <source>
        <strain evidence="11 12">JCM 30396</strain>
    </source>
</reference>
<keyword evidence="8 10" id="KW-1133">Transmembrane helix</keyword>
<keyword evidence="4 10" id="KW-0812">Transmembrane</keyword>
<protein>
    <submittedName>
        <fullName evidence="11">ESX-3 secretion system ATPase EccB3</fullName>
    </submittedName>
</protein>
<dbReference type="InterPro" id="IPR042485">
    <property type="entry name" value="T7SS_EccB_R3"/>
</dbReference>
<dbReference type="InterPro" id="IPR044857">
    <property type="entry name" value="T7SS_EccB_R1"/>
</dbReference>
<name>A0A7I7T919_9MYCO</name>
<evidence type="ECO:0000256" key="8">
    <source>
        <dbReference type="ARBA" id="ARBA00022989"/>
    </source>
</evidence>
<organism evidence="11 12">
    <name type="scientific">Mycolicibacterium helvum</name>
    <dbReference type="NCBI Taxonomy" id="1534349"/>
    <lineage>
        <taxon>Bacteria</taxon>
        <taxon>Bacillati</taxon>
        <taxon>Actinomycetota</taxon>
        <taxon>Actinomycetes</taxon>
        <taxon>Mycobacteriales</taxon>
        <taxon>Mycobacteriaceae</taxon>
        <taxon>Mycolicibacterium</taxon>
    </lineage>
</organism>
<comment type="subcellular location">
    <subcellularLocation>
        <location evidence="1">Cell membrane</location>
        <topology evidence="1">Single-pass membrane protein</topology>
    </subcellularLocation>
</comment>
<dbReference type="KEGG" id="mhev:MHEL_38210"/>
<dbReference type="PANTHER" id="PTHR40765:SF2">
    <property type="entry name" value="ESX-2 SECRETION SYSTEM ATPASE ECCB2"/>
    <property type="match status" value="1"/>
</dbReference>
<dbReference type="InterPro" id="IPR007795">
    <property type="entry name" value="T7SS_EccB"/>
</dbReference>
<evidence type="ECO:0000256" key="4">
    <source>
        <dbReference type="ARBA" id="ARBA00022692"/>
    </source>
</evidence>
<dbReference type="GO" id="GO:0016787">
    <property type="term" value="F:hydrolase activity"/>
    <property type="evidence" value="ECO:0007669"/>
    <property type="project" value="UniProtKB-KW"/>
</dbReference>
<dbReference type="NCBIfam" id="TIGR03919">
    <property type="entry name" value="T7SS_EccB"/>
    <property type="match status" value="1"/>
</dbReference>
<dbReference type="GO" id="GO:0005886">
    <property type="term" value="C:plasma membrane"/>
    <property type="evidence" value="ECO:0007669"/>
    <property type="project" value="UniProtKB-SubCell"/>
</dbReference>
<proteinExistence type="inferred from homology"/>
<keyword evidence="12" id="KW-1185">Reference proteome</keyword>
<gene>
    <name evidence="11" type="primary">eccB3_2</name>
    <name evidence="11" type="ORF">MHEL_38210</name>
</gene>
<keyword evidence="7" id="KW-0067">ATP-binding</keyword>
<dbReference type="RefSeq" id="WP_163749640.1">
    <property type="nucleotide sequence ID" value="NZ_AP022596.1"/>
</dbReference>
<dbReference type="PANTHER" id="PTHR40765">
    <property type="entry name" value="ESX-2 SECRETION SYSTEM ATPASE ECCB2"/>
    <property type="match status" value="1"/>
</dbReference>
<evidence type="ECO:0000256" key="9">
    <source>
        <dbReference type="ARBA" id="ARBA00023136"/>
    </source>
</evidence>